<dbReference type="Proteomes" id="UP000009170">
    <property type="component" value="Unassembled WGS sequence"/>
</dbReference>
<evidence type="ECO:0000313" key="4">
    <source>
        <dbReference type="EMBL" id="OUS45473.1"/>
    </source>
</evidence>
<evidence type="ECO:0000256" key="2">
    <source>
        <dbReference type="SAM" id="Phobius"/>
    </source>
</evidence>
<dbReference type="GO" id="GO:0008146">
    <property type="term" value="F:sulfotransferase activity"/>
    <property type="evidence" value="ECO:0007669"/>
    <property type="project" value="InterPro"/>
</dbReference>
<dbReference type="Gene3D" id="3.40.50.300">
    <property type="entry name" value="P-loop containing nucleotide triphosphate hydrolases"/>
    <property type="match status" value="1"/>
</dbReference>
<dbReference type="InterPro" id="IPR005331">
    <property type="entry name" value="Sulfotransferase"/>
</dbReference>
<proteinExistence type="predicted"/>
<dbReference type="EMBL" id="CAID01000017">
    <property type="protein sequence ID" value="CAL57942.1"/>
    <property type="molecule type" value="Genomic_DNA"/>
</dbReference>
<dbReference type="SUPFAM" id="SSF52540">
    <property type="entry name" value="P-loop containing nucleoside triphosphate hydrolases"/>
    <property type="match status" value="1"/>
</dbReference>
<keyword evidence="2" id="KW-1133">Transmembrane helix</keyword>
<dbReference type="KEGG" id="ota:OT_ostta17g01970"/>
<accession>A0A1Y5IBQ1</accession>
<dbReference type="InParanoid" id="Q00T74"/>
<gene>
    <name evidence="4" type="ORF">BE221DRAFT_193165</name>
    <name evidence="3" type="ORF">OT_ostta17g01970</name>
</gene>
<evidence type="ECO:0000313" key="3">
    <source>
        <dbReference type="EMBL" id="CAL57942.1"/>
    </source>
</evidence>
<reference evidence="4" key="3">
    <citation type="submission" date="2017-04" db="EMBL/GenBank/DDBJ databases">
        <title>Population genomics of picophytoplankton unveils novel chromosome hypervariability.</title>
        <authorList>
            <consortium name="DOE Joint Genome Institute"/>
            <person name="Blanc-Mathieu R."/>
            <person name="Krasovec M."/>
            <person name="Hebrard M."/>
            <person name="Yau S."/>
            <person name="Desgranges E."/>
            <person name="Martin J."/>
            <person name="Schackwitz W."/>
            <person name="Kuo A."/>
            <person name="Salin G."/>
            <person name="Donnadieu C."/>
            <person name="Desdevises Y."/>
            <person name="Sanchez-Ferandin S."/>
            <person name="Moreau H."/>
            <person name="Rivals E."/>
            <person name="Grigoriev I.V."/>
            <person name="Grimsley N."/>
            <person name="Eyre-Walker A."/>
            <person name="Piganeau G."/>
        </authorList>
    </citation>
    <scope>NUCLEOTIDE SEQUENCE [LARGE SCALE GENOMIC DNA]</scope>
    <source>
        <strain evidence="4">RCC 1115</strain>
    </source>
</reference>
<evidence type="ECO:0000313" key="5">
    <source>
        <dbReference type="Proteomes" id="UP000009170"/>
    </source>
</evidence>
<dbReference type="InterPro" id="IPR027417">
    <property type="entry name" value="P-loop_NTPase"/>
</dbReference>
<evidence type="ECO:0000256" key="1">
    <source>
        <dbReference type="SAM" id="MobiDB-lite"/>
    </source>
</evidence>
<sequence>MAAPRSERARLLTSTGDDGKDRCDDLERGARVDDGARTTAARRTGWAKTSAVCALVIGAVGACAVAVSIGSTTEADGGRFAQTAALGENRFASGGRTRPVCSREHPGYSAPYVGLYENIGEWPESYLRWDLKCAEKRKGEAELGKLYVPTKNYRRPNQKEINEFMRAWSASFGRAYEVPPNGKKKGIEIKDSSPMVYDFVHVPKAGGTYFTELMIRANDAIGEKHGYPYKLRDAPFSNFVTLPLIDATQQNAHATLDAFKKGQPEQYFSKKGLQEKYDKGQRMFVKGQFGMGMCDAVEAPCMYFTVLRDPVERYLSHYKYSCLAGAEGKAQWTEEWIKLGNCPLDPIEFMTHLGINLDWTVELAPGAKNGDLHRTADVAKQNLDSKCMRYLITEHYADGLQKVTKSFPDFSDAVRRLHLANGNAENKAKKLPPPAQERFDAYMKNATIMKAIRERHALMQGVYDHALKNYEANWNRPIVPC</sequence>
<reference evidence="3 5" key="1">
    <citation type="journal article" date="2006" name="Proc. Natl. Acad. Sci. U.S.A.">
        <title>Genome analysis of the smallest free-living eukaryote Ostreococcus tauri unveils many unique features.</title>
        <authorList>
            <person name="Derelle E."/>
            <person name="Ferraz C."/>
            <person name="Rombauts S."/>
            <person name="Rouze P."/>
            <person name="Worden A.Z."/>
            <person name="Robbens S."/>
            <person name="Partensky F."/>
            <person name="Degroeve S."/>
            <person name="Echeynie S."/>
            <person name="Cooke R."/>
            <person name="Saeys Y."/>
            <person name="Wuyts J."/>
            <person name="Jabbari K."/>
            <person name="Bowler C."/>
            <person name="Panaud O."/>
            <person name="Piegu B."/>
            <person name="Ball S.G."/>
            <person name="Ral J.-P."/>
            <person name="Bouget F.-Y."/>
            <person name="Piganeau G."/>
            <person name="De Baets B."/>
            <person name="Picard A."/>
            <person name="Delseny M."/>
            <person name="Demaille J."/>
            <person name="Van de Peer Y."/>
            <person name="Moreau H."/>
        </authorList>
    </citation>
    <scope>NUCLEOTIDE SEQUENCE [LARGE SCALE GENOMIC DNA]</scope>
    <source>
        <strain evidence="3 5">OTTH0595</strain>
    </source>
</reference>
<organism evidence="3 5">
    <name type="scientific">Ostreococcus tauri</name>
    <name type="common">Marine green alga</name>
    <dbReference type="NCBI Taxonomy" id="70448"/>
    <lineage>
        <taxon>Eukaryota</taxon>
        <taxon>Viridiplantae</taxon>
        <taxon>Chlorophyta</taxon>
        <taxon>Mamiellophyceae</taxon>
        <taxon>Mamiellales</taxon>
        <taxon>Bathycoccaceae</taxon>
        <taxon>Ostreococcus</taxon>
    </lineage>
</organism>
<feature type="transmembrane region" description="Helical" evidence="2">
    <location>
        <begin position="51"/>
        <end position="70"/>
    </location>
</feature>
<feature type="compositionally biased region" description="Basic and acidic residues" evidence="1">
    <location>
        <begin position="1"/>
        <end position="10"/>
    </location>
</feature>
<accession>Q00T74</accession>
<dbReference type="Proteomes" id="UP000195557">
    <property type="component" value="Unassembled WGS sequence"/>
</dbReference>
<dbReference type="OrthoDB" id="498419at2759"/>
<dbReference type="EMBL" id="KZ155790">
    <property type="protein sequence ID" value="OUS45473.1"/>
    <property type="molecule type" value="Genomic_DNA"/>
</dbReference>
<name>Q00T74_OSTTA</name>
<protein>
    <submittedName>
        <fullName evidence="3">Sulfotransferase</fullName>
    </submittedName>
</protein>
<reference evidence="3" key="2">
    <citation type="journal article" date="2014" name="BMC Genomics">
        <title>An improved genome of the model marine alga Ostreococcus tauri unfolds by assessing Illumina de novo assemblies.</title>
        <authorList>
            <person name="Blanc-Mathieu R."/>
            <person name="Verhelst B."/>
            <person name="Derelle E."/>
            <person name="Rombauts S."/>
            <person name="Bouget F.Y."/>
            <person name="Carre I."/>
            <person name="Chateau A."/>
            <person name="Eyre-Walker A."/>
            <person name="Grimsley N."/>
            <person name="Moreau H."/>
            <person name="Piegu B."/>
            <person name="Rivals E."/>
            <person name="Schackwitz W."/>
            <person name="Van de Peer Y."/>
            <person name="Piganeau G."/>
        </authorList>
    </citation>
    <scope>NUCLEOTIDE SEQUENCE</scope>
    <source>
        <strain evidence="3">RCC4221</strain>
    </source>
</reference>
<dbReference type="RefSeq" id="XP_003083975.1">
    <property type="nucleotide sequence ID" value="XM_003083927.1"/>
</dbReference>
<dbReference type="OMA" id="KGQFGMG"/>
<feature type="region of interest" description="Disordered" evidence="1">
    <location>
        <begin position="1"/>
        <end position="24"/>
    </location>
</feature>
<dbReference type="AlphaFoldDB" id="Q00T74"/>
<keyword evidence="2" id="KW-0472">Membrane</keyword>
<dbReference type="GO" id="GO:0016020">
    <property type="term" value="C:membrane"/>
    <property type="evidence" value="ECO:0007669"/>
    <property type="project" value="InterPro"/>
</dbReference>
<keyword evidence="5" id="KW-1185">Reference proteome</keyword>
<dbReference type="GeneID" id="9838108"/>
<keyword evidence="2" id="KW-0812">Transmembrane</keyword>
<dbReference type="Pfam" id="PF03567">
    <property type="entry name" value="Sulfotransfer_2"/>
    <property type="match status" value="1"/>
</dbReference>
<accession>A0A454Y6H0</accession>